<keyword evidence="2" id="KW-0732">Signal</keyword>
<sequence>MQHSLRKTLIGTTLVSLLAVSGLSLAGPRHDGPRGPEQRLAHLSEVLSLTDDQRAAMEDIFREQGQAMRQLHVETESKIASVLTEEQEVKLKAMRDERREKWEERREHRDERRAERGERN</sequence>
<dbReference type="STRING" id="391936.S7S_04990"/>
<name>A0A0B4XLJ0_9GAMM</name>
<evidence type="ECO:0000256" key="1">
    <source>
        <dbReference type="SAM" id="MobiDB-lite"/>
    </source>
</evidence>
<feature type="signal peptide" evidence="2">
    <location>
        <begin position="1"/>
        <end position="26"/>
    </location>
</feature>
<dbReference type="HOGENOM" id="CLU_165913_0_0_6"/>
<dbReference type="AlphaFoldDB" id="A0A0B4XLJ0"/>
<evidence type="ECO:0000313" key="4">
    <source>
        <dbReference type="Proteomes" id="UP000006764"/>
    </source>
</evidence>
<feature type="region of interest" description="Disordered" evidence="1">
    <location>
        <begin position="93"/>
        <end position="120"/>
    </location>
</feature>
<organism evidence="3 4">
    <name type="scientific">Isoalcanivorax pacificus W11-5</name>
    <dbReference type="NCBI Taxonomy" id="391936"/>
    <lineage>
        <taxon>Bacteria</taxon>
        <taxon>Pseudomonadati</taxon>
        <taxon>Pseudomonadota</taxon>
        <taxon>Gammaproteobacteria</taxon>
        <taxon>Oceanospirillales</taxon>
        <taxon>Alcanivoracaceae</taxon>
        <taxon>Isoalcanivorax</taxon>
    </lineage>
</organism>
<proteinExistence type="predicted"/>
<evidence type="ECO:0000256" key="2">
    <source>
        <dbReference type="SAM" id="SignalP"/>
    </source>
</evidence>
<dbReference type="EMBL" id="CP004387">
    <property type="protein sequence ID" value="AJD47418.1"/>
    <property type="molecule type" value="Genomic_DNA"/>
</dbReference>
<keyword evidence="4" id="KW-1185">Reference proteome</keyword>
<gene>
    <name evidence="3" type="ORF">S7S_04990</name>
</gene>
<reference evidence="3 4" key="1">
    <citation type="journal article" date="2012" name="J. Bacteriol.">
        <title>Genome sequence of an alkane-degrading bacterium, Alcanivorax pacificus type strain W11-5, isolated from deep sea sediment.</title>
        <authorList>
            <person name="Lai Q."/>
            <person name="Shao Z."/>
        </authorList>
    </citation>
    <scope>NUCLEOTIDE SEQUENCE [LARGE SCALE GENOMIC DNA]</scope>
    <source>
        <strain evidence="3 4">W11-5</strain>
    </source>
</reference>
<evidence type="ECO:0000313" key="3">
    <source>
        <dbReference type="EMBL" id="AJD47418.1"/>
    </source>
</evidence>
<dbReference type="OrthoDB" id="6080710at2"/>
<protein>
    <submittedName>
        <fullName evidence="3">LTXXQ motif family protein</fullName>
    </submittedName>
</protein>
<dbReference type="RefSeq" id="WP_008737306.1">
    <property type="nucleotide sequence ID" value="NZ_CP004387.1"/>
</dbReference>
<dbReference type="Proteomes" id="UP000006764">
    <property type="component" value="Chromosome"/>
</dbReference>
<dbReference type="KEGG" id="apac:S7S_04990"/>
<accession>A0A0B4XLJ0</accession>
<feature type="chain" id="PRO_5002097666" evidence="2">
    <location>
        <begin position="27"/>
        <end position="120"/>
    </location>
</feature>